<reference evidence="6" key="1">
    <citation type="journal article" date="2013" name="Stand. Genomic Sci.">
        <title>Genome sequence of the thermophilic fresh-water bacterium Spirochaeta caldaria type strain (H1(T)), reclassification of Spirochaeta caldaria, Spirochaeta stenostrepta, and Spirochaeta zuelzerae in the genus Treponema as Treponema caldaria comb. nov., Treponema stenostrepta comb. nov., and Treponema zuelzerae comb. nov., and emendation of the genus Treponema.</title>
        <authorList>
            <person name="Abt B."/>
            <person name="Goker M."/>
            <person name="Scheuner C."/>
            <person name="Han C."/>
            <person name="Lu M."/>
            <person name="Misra M."/>
            <person name="Lapidus A."/>
            <person name="Nolan M."/>
            <person name="Lucas S."/>
            <person name="Hammon N."/>
            <person name="Deshpande S."/>
            <person name="Cheng J.F."/>
            <person name="Tapia R."/>
            <person name="Goodwin L.A."/>
            <person name="Pitluck S."/>
            <person name="Liolios K."/>
            <person name="Pagani I."/>
            <person name="Ivanova N."/>
            <person name="Mavromatis K."/>
            <person name="Mikhailova N."/>
            <person name="Huntemann M."/>
            <person name="Pati A."/>
            <person name="Chen A."/>
            <person name="Palaniappan K."/>
            <person name="Land M."/>
            <person name="Hauser L."/>
            <person name="Jeffries C.D."/>
            <person name="Rohde M."/>
            <person name="Spring S."/>
            <person name="Gronow S."/>
            <person name="Detter J.C."/>
            <person name="Bristow J."/>
            <person name="Eisen J.A."/>
            <person name="Markowitz V."/>
            <person name="Hugenholtz P."/>
            <person name="Kyrpides N.C."/>
            <person name="Woyke T."/>
            <person name="Klenk H.P."/>
        </authorList>
    </citation>
    <scope>NUCLEOTIDE SEQUENCE</scope>
    <source>
        <strain evidence="6">ATCC 51460 / DSM 7334 / H1</strain>
    </source>
</reference>
<dbReference type="InterPro" id="IPR006439">
    <property type="entry name" value="HAD-SF_hydro_IA"/>
</dbReference>
<dbReference type="SUPFAM" id="SSF56784">
    <property type="entry name" value="HAD-like"/>
    <property type="match status" value="1"/>
</dbReference>
<dbReference type="Pfam" id="PF00702">
    <property type="entry name" value="Hydrolase"/>
    <property type="match status" value="1"/>
</dbReference>
<dbReference type="InterPro" id="IPR036412">
    <property type="entry name" value="HAD-like_sf"/>
</dbReference>
<accession>F8EWV5</accession>
<dbReference type="GO" id="GO:0005829">
    <property type="term" value="C:cytosol"/>
    <property type="evidence" value="ECO:0007669"/>
    <property type="project" value="TreeGrafter"/>
</dbReference>
<dbReference type="HOGENOM" id="CLU_045011_19_1_12"/>
<keyword evidence="5" id="KW-0378">Hydrolase</keyword>
<dbReference type="PANTHER" id="PTHR43434:SF1">
    <property type="entry name" value="PHOSPHOGLYCOLATE PHOSPHATASE"/>
    <property type="match status" value="1"/>
</dbReference>
<dbReference type="EC" id="3.1.3.18" evidence="4"/>
<dbReference type="AlphaFoldDB" id="F8EWV5"/>
<dbReference type="Gene3D" id="1.10.150.240">
    <property type="entry name" value="Putative phosphatase, domain 2"/>
    <property type="match status" value="1"/>
</dbReference>
<comment type="similarity">
    <text evidence="3">Belongs to the HAD-like hydrolase superfamily. CbbY/CbbZ/Gph/YieH family.</text>
</comment>
<dbReference type="SFLD" id="SFLDS00003">
    <property type="entry name" value="Haloacid_Dehalogenase"/>
    <property type="match status" value="1"/>
</dbReference>
<evidence type="ECO:0000256" key="3">
    <source>
        <dbReference type="ARBA" id="ARBA00006171"/>
    </source>
</evidence>
<evidence type="ECO:0000256" key="2">
    <source>
        <dbReference type="ARBA" id="ARBA00004818"/>
    </source>
</evidence>
<dbReference type="InterPro" id="IPR023198">
    <property type="entry name" value="PGP-like_dom2"/>
</dbReference>
<keyword evidence="6" id="KW-1185">Reference proteome</keyword>
<comment type="pathway">
    <text evidence="2">Organic acid metabolism; glycolate biosynthesis; glycolate from 2-phosphoglycolate: step 1/1.</text>
</comment>
<dbReference type="Gene3D" id="3.40.50.1000">
    <property type="entry name" value="HAD superfamily/HAD-like"/>
    <property type="match status" value="1"/>
</dbReference>
<dbReference type="KEGG" id="scd:Spica_0173"/>
<evidence type="ECO:0000256" key="4">
    <source>
        <dbReference type="ARBA" id="ARBA00013078"/>
    </source>
</evidence>
<dbReference type="EMBL" id="CP002868">
    <property type="protein sequence ID" value="AEJ18341.1"/>
    <property type="molecule type" value="Genomic_DNA"/>
</dbReference>
<dbReference type="STRING" id="744872.Spica_0173"/>
<protein>
    <recommendedName>
        <fullName evidence="4">phosphoglycolate phosphatase</fullName>
        <ecNumber evidence="4">3.1.3.18</ecNumber>
    </recommendedName>
</protein>
<dbReference type="eggNOG" id="COG0546">
    <property type="taxonomic scope" value="Bacteria"/>
</dbReference>
<sequence length="253" mass="27772">MLASKAVLWDKDGTLLDTFGSWVAVERKLAKAIATEFGFSYFMEQDYIQRVLVRLGVKPDGSVASHGPLASGTSEAIINEFYIAFCEMDSFISVKKQRFFDLAKSKLSAILEHDPIIPIPAQGSQEILNFFKKLGLYQGLATSDSLVNTKRDMATVGFLDYFTFIATSDTVEMPKPHPYSVYAFANSCNITPAEILVIGDTPADEAMAIAAGASFVAVLSGTGTVQDFSPKTHMIQNLFELSYYLTNRGLEEL</sequence>
<dbReference type="GO" id="GO:0006281">
    <property type="term" value="P:DNA repair"/>
    <property type="evidence" value="ECO:0007669"/>
    <property type="project" value="TreeGrafter"/>
</dbReference>
<name>F8EWV5_GRAC1</name>
<dbReference type="GO" id="GO:0008967">
    <property type="term" value="F:phosphoglycolate phosphatase activity"/>
    <property type="evidence" value="ECO:0007669"/>
    <property type="project" value="UniProtKB-EC"/>
</dbReference>
<dbReference type="CDD" id="cd01427">
    <property type="entry name" value="HAD_like"/>
    <property type="match status" value="1"/>
</dbReference>
<dbReference type="NCBIfam" id="TIGR01549">
    <property type="entry name" value="HAD-SF-IA-v1"/>
    <property type="match status" value="1"/>
</dbReference>
<organism evidence="5 6">
    <name type="scientific">Gracilinema caldarium (strain ATCC 51460 / DSM 7334 / H1)</name>
    <name type="common">Treponema caldarium</name>
    <dbReference type="NCBI Taxonomy" id="744872"/>
    <lineage>
        <taxon>Bacteria</taxon>
        <taxon>Pseudomonadati</taxon>
        <taxon>Spirochaetota</taxon>
        <taxon>Spirochaetia</taxon>
        <taxon>Spirochaetales</taxon>
        <taxon>Breznakiellaceae</taxon>
        <taxon>Gracilinema</taxon>
    </lineage>
</organism>
<evidence type="ECO:0000256" key="1">
    <source>
        <dbReference type="ARBA" id="ARBA00000830"/>
    </source>
</evidence>
<dbReference type="Proteomes" id="UP000000503">
    <property type="component" value="Chromosome"/>
</dbReference>
<dbReference type="InterPro" id="IPR050155">
    <property type="entry name" value="HAD-like_hydrolase_sf"/>
</dbReference>
<dbReference type="PANTHER" id="PTHR43434">
    <property type="entry name" value="PHOSPHOGLYCOLATE PHOSPHATASE"/>
    <property type="match status" value="1"/>
</dbReference>
<evidence type="ECO:0000313" key="5">
    <source>
        <dbReference type="EMBL" id="AEJ18341.1"/>
    </source>
</evidence>
<dbReference type="SFLD" id="SFLDG01129">
    <property type="entry name" value="C1.5:_HAD__Beta-PGM__Phosphata"/>
    <property type="match status" value="1"/>
</dbReference>
<gene>
    <name evidence="5" type="ordered locus">Spica_0173</name>
</gene>
<proteinExistence type="inferred from homology"/>
<comment type="catalytic activity">
    <reaction evidence="1">
        <text>2-phosphoglycolate + H2O = glycolate + phosphate</text>
        <dbReference type="Rhea" id="RHEA:14369"/>
        <dbReference type="ChEBI" id="CHEBI:15377"/>
        <dbReference type="ChEBI" id="CHEBI:29805"/>
        <dbReference type="ChEBI" id="CHEBI:43474"/>
        <dbReference type="ChEBI" id="CHEBI:58033"/>
        <dbReference type="EC" id="3.1.3.18"/>
    </reaction>
</comment>
<dbReference type="RefSeq" id="WP_013967654.1">
    <property type="nucleotide sequence ID" value="NC_015732.1"/>
</dbReference>
<dbReference type="InterPro" id="IPR023214">
    <property type="entry name" value="HAD_sf"/>
</dbReference>
<evidence type="ECO:0000313" key="6">
    <source>
        <dbReference type="Proteomes" id="UP000000503"/>
    </source>
</evidence>